<evidence type="ECO:0008006" key="6">
    <source>
        <dbReference type="Google" id="ProtNLM"/>
    </source>
</evidence>
<dbReference type="Proteomes" id="UP000033647">
    <property type="component" value="Unassembled WGS sequence"/>
</dbReference>
<proteinExistence type="inferred from homology"/>
<evidence type="ECO:0000256" key="3">
    <source>
        <dbReference type="ARBA" id="ARBA00023002"/>
    </source>
</evidence>
<dbReference type="OrthoDB" id="294295at2759"/>
<dbReference type="InterPro" id="IPR051122">
    <property type="entry name" value="SDR_DHRS6-like"/>
</dbReference>
<protein>
    <recommendedName>
        <fullName evidence="6">Short-chain dehydrogenase like protein</fullName>
    </recommendedName>
</protein>
<dbReference type="InterPro" id="IPR036291">
    <property type="entry name" value="NAD(P)-bd_dom_sf"/>
</dbReference>
<dbReference type="AlphaFoldDB" id="A0A0F4GRN1"/>
<dbReference type="PRINTS" id="PR00081">
    <property type="entry name" value="GDHRDH"/>
</dbReference>
<organism evidence="4 5">
    <name type="scientific">Zymoseptoria brevis</name>
    <dbReference type="NCBI Taxonomy" id="1047168"/>
    <lineage>
        <taxon>Eukaryota</taxon>
        <taxon>Fungi</taxon>
        <taxon>Dikarya</taxon>
        <taxon>Ascomycota</taxon>
        <taxon>Pezizomycotina</taxon>
        <taxon>Dothideomycetes</taxon>
        <taxon>Dothideomycetidae</taxon>
        <taxon>Mycosphaerellales</taxon>
        <taxon>Mycosphaerellaceae</taxon>
        <taxon>Zymoseptoria</taxon>
    </lineage>
</organism>
<dbReference type="PANTHER" id="PTHR43477">
    <property type="entry name" value="DIHYDROANTICAPSIN 7-DEHYDROGENASE"/>
    <property type="match status" value="1"/>
</dbReference>
<evidence type="ECO:0000313" key="4">
    <source>
        <dbReference type="EMBL" id="KJX98865.1"/>
    </source>
</evidence>
<keyword evidence="5" id="KW-1185">Reference proteome</keyword>
<dbReference type="Pfam" id="PF23441">
    <property type="entry name" value="SDR"/>
    <property type="match status" value="1"/>
</dbReference>
<evidence type="ECO:0000256" key="2">
    <source>
        <dbReference type="ARBA" id="ARBA00022857"/>
    </source>
</evidence>
<dbReference type="InterPro" id="IPR057571">
    <property type="entry name" value="SDR_PhqE-like"/>
</dbReference>
<evidence type="ECO:0000256" key="1">
    <source>
        <dbReference type="ARBA" id="ARBA00006484"/>
    </source>
</evidence>
<keyword evidence="3" id="KW-0560">Oxidoreductase</keyword>
<comment type="caution">
    <text evidence="4">The sequence shown here is derived from an EMBL/GenBank/DDBJ whole genome shotgun (WGS) entry which is preliminary data.</text>
</comment>
<gene>
    <name evidence="4" type="ORF">TI39_contig385g00016</name>
</gene>
<name>A0A0F4GRN1_9PEZI</name>
<accession>A0A0F4GRN1</accession>
<dbReference type="Gene3D" id="3.40.50.720">
    <property type="entry name" value="NAD(P)-binding Rossmann-like Domain"/>
    <property type="match status" value="1"/>
</dbReference>
<reference evidence="4 5" key="1">
    <citation type="submission" date="2015-03" db="EMBL/GenBank/DDBJ databases">
        <title>RNA-seq based gene annotation and comparative genomics of four Zymoseptoria species reveal species-specific pathogenicity related genes and transposable element activity.</title>
        <authorList>
            <person name="Grandaubert J."/>
            <person name="Bhattacharyya A."/>
            <person name="Stukenbrock E.H."/>
        </authorList>
    </citation>
    <scope>NUCLEOTIDE SEQUENCE [LARGE SCALE GENOMIC DNA]</scope>
    <source>
        <strain evidence="4 5">Zb18110</strain>
    </source>
</reference>
<dbReference type="CDD" id="cd05233">
    <property type="entry name" value="SDR_c"/>
    <property type="match status" value="1"/>
</dbReference>
<dbReference type="STRING" id="1047168.A0A0F4GRN1"/>
<dbReference type="GO" id="GO:0016491">
    <property type="term" value="F:oxidoreductase activity"/>
    <property type="evidence" value="ECO:0007669"/>
    <property type="project" value="UniProtKB-KW"/>
</dbReference>
<dbReference type="InterPro" id="IPR002347">
    <property type="entry name" value="SDR_fam"/>
</dbReference>
<comment type="similarity">
    <text evidence="1">Belongs to the short-chain dehydrogenases/reductases (SDR) family.</text>
</comment>
<dbReference type="SUPFAM" id="SSF51735">
    <property type="entry name" value="NAD(P)-binding Rossmann-fold domains"/>
    <property type="match status" value="1"/>
</dbReference>
<keyword evidence="2" id="KW-0521">NADP</keyword>
<evidence type="ECO:0000313" key="5">
    <source>
        <dbReference type="Proteomes" id="UP000033647"/>
    </source>
</evidence>
<dbReference type="PANTHER" id="PTHR43477:SF1">
    <property type="entry name" value="DIHYDROANTICAPSIN 7-DEHYDROGENASE"/>
    <property type="match status" value="1"/>
</dbReference>
<sequence>MPDRLKFNKLHSSRVLIVGGRSLLYSFTPRSVQKLGTSGIGYAIAEGALESGASAVILASSNPSRVETAISRLQKSYPDLSSRASITGQACDLSDVSTLESNIESLLGFATENGAKPLDHILNTAGSIKGMASLADTTPENLAQLLTVRFSAPAMIAKHAVAGQYLSPGPSSSITFTSGSTVEKHMPGRACGSGIASSLVGLTRGLAIDLAPLRVNLILPGAVNTELWDHLPAEQKQGLVDSFGKSMLTGRVPGPKVIAESYLYAMKDANLTGVCLSTHGGQLLAWPSAREYGQGYASYHQPHRQQSAYSALRVMW</sequence>
<dbReference type="EMBL" id="LAFY01000377">
    <property type="protein sequence ID" value="KJX98865.1"/>
    <property type="molecule type" value="Genomic_DNA"/>
</dbReference>